<dbReference type="Gene3D" id="1.10.520.10">
    <property type="match status" value="1"/>
</dbReference>
<keyword evidence="8" id="KW-1185">Reference proteome</keyword>
<dbReference type="Proteomes" id="UP001446871">
    <property type="component" value="Unassembled WGS sequence"/>
</dbReference>
<comment type="caution">
    <text evidence="7">The sequence shown here is derived from an EMBL/GenBank/DDBJ whole genome shotgun (WGS) entry which is preliminary data.</text>
</comment>
<evidence type="ECO:0000256" key="1">
    <source>
        <dbReference type="ARBA" id="ARBA00022559"/>
    </source>
</evidence>
<evidence type="ECO:0000256" key="3">
    <source>
        <dbReference type="ARBA" id="ARBA00023002"/>
    </source>
</evidence>
<sequence>MSCRLRHLLLPLLLLAASNGGAAMFFYPSPQVSLLEHLLVDHWGARASNFSAAITPCTNYVTEVGEPSRNSGRTTAAQWLRVAFHDFVTADTTVGAGTVTGGIDASIGFETARAENKGSAFNDSFTFWRPFVNEYISMSDLIALGTVMSVHLCGGKAIPYRPGRVDALHADPTTGVPAPETGVKETLDEFSRAGFDGEDAIGLTACGHTLGSVHHGGFPEVVGPEVVTPNNTNGGSNFDSTRGVFDPLVVHEYIDSTGGRGGPLVTSFNETSRSDRRLYESDGNQTMHGLYELAAEAFQDTCAELLGRMIDTVPSGVQLRDAIAPMAIKPINVTWDFDETDALVLSGNIRVGWRSSPLNSICNLSQCLFDLQVLWGAPTITFSAGEFTTLLHPEPEKSSTAYGNGEVYFYPFAVPGREVGNATSFTVSGERFAAQTFPINRQGQSFFVPSMSTAARSSVSFTVASTAGSDLGEEGMFVMVAVPVGQPLTLAPKILKAAVNLTVTEDTKPGFRSWKGSYGMQQEVTGSISLTLTQGGETLDHLLLGAGVASW</sequence>
<organism evidence="7 8">
    <name type="scientific">Apiospora saccharicola</name>
    <dbReference type="NCBI Taxonomy" id="335842"/>
    <lineage>
        <taxon>Eukaryota</taxon>
        <taxon>Fungi</taxon>
        <taxon>Dikarya</taxon>
        <taxon>Ascomycota</taxon>
        <taxon>Pezizomycotina</taxon>
        <taxon>Sordariomycetes</taxon>
        <taxon>Xylariomycetidae</taxon>
        <taxon>Amphisphaeriales</taxon>
        <taxon>Apiosporaceae</taxon>
        <taxon>Apiospora</taxon>
    </lineage>
</organism>
<accession>A0ABR1WJF0</accession>
<dbReference type="InterPro" id="IPR010255">
    <property type="entry name" value="Haem_peroxidase_sf"/>
</dbReference>
<dbReference type="PANTHER" id="PTHR31356">
    <property type="entry name" value="THYLAKOID LUMENAL 29 KDA PROTEIN, CHLOROPLASTIC-RELATED"/>
    <property type="match status" value="1"/>
</dbReference>
<keyword evidence="5" id="KW-0732">Signal</keyword>
<feature type="signal peptide" evidence="5">
    <location>
        <begin position="1"/>
        <end position="23"/>
    </location>
</feature>
<evidence type="ECO:0000256" key="2">
    <source>
        <dbReference type="ARBA" id="ARBA00022617"/>
    </source>
</evidence>
<comment type="similarity">
    <text evidence="4">Belongs to the peroxidase family.</text>
</comment>
<dbReference type="EMBL" id="JAQQWM010000001">
    <property type="protein sequence ID" value="KAK8082625.1"/>
    <property type="molecule type" value="Genomic_DNA"/>
</dbReference>
<dbReference type="InterPro" id="IPR044831">
    <property type="entry name" value="Ccp1-like"/>
</dbReference>
<evidence type="ECO:0000313" key="7">
    <source>
        <dbReference type="EMBL" id="KAK8082625.1"/>
    </source>
</evidence>
<evidence type="ECO:0000259" key="6">
    <source>
        <dbReference type="PROSITE" id="PS50873"/>
    </source>
</evidence>
<keyword evidence="3 5" id="KW-0560">Oxidoreductase</keyword>
<dbReference type="PROSITE" id="PS50873">
    <property type="entry name" value="PEROXIDASE_4"/>
    <property type="match status" value="1"/>
</dbReference>
<reference evidence="7 8" key="1">
    <citation type="submission" date="2023-01" db="EMBL/GenBank/DDBJ databases">
        <title>Analysis of 21 Apiospora genomes using comparative genomics revels a genus with tremendous synthesis potential of carbohydrate active enzymes and secondary metabolites.</title>
        <authorList>
            <person name="Sorensen T."/>
        </authorList>
    </citation>
    <scope>NUCLEOTIDE SEQUENCE [LARGE SCALE GENOMIC DNA]</scope>
    <source>
        <strain evidence="7 8">CBS 83171</strain>
    </source>
</reference>
<keyword evidence="2" id="KW-0408">Iron</keyword>
<name>A0ABR1WJF0_9PEZI</name>
<keyword evidence="2" id="KW-0349">Heme</keyword>
<protein>
    <recommendedName>
        <fullName evidence="5">Peroxidase</fullName>
        <ecNumber evidence="5">1.11.1.-</ecNumber>
    </recommendedName>
</protein>
<keyword evidence="1 5" id="KW-0575">Peroxidase</keyword>
<evidence type="ECO:0000256" key="5">
    <source>
        <dbReference type="RuleBase" id="RU363051"/>
    </source>
</evidence>
<dbReference type="PRINTS" id="PR00458">
    <property type="entry name" value="PEROXIDASE"/>
</dbReference>
<feature type="chain" id="PRO_5044954089" description="Peroxidase" evidence="5">
    <location>
        <begin position="24"/>
        <end position="551"/>
    </location>
</feature>
<dbReference type="Gene3D" id="1.10.420.10">
    <property type="entry name" value="Peroxidase, domain 2"/>
    <property type="match status" value="1"/>
</dbReference>
<feature type="domain" description="Plant heme peroxidase family profile" evidence="6">
    <location>
        <begin position="74"/>
        <end position="214"/>
    </location>
</feature>
<dbReference type="InterPro" id="IPR002016">
    <property type="entry name" value="Haem_peroxidase"/>
</dbReference>
<dbReference type="SUPFAM" id="SSF48113">
    <property type="entry name" value="Heme-dependent peroxidases"/>
    <property type="match status" value="1"/>
</dbReference>
<dbReference type="PANTHER" id="PTHR31356:SF53">
    <property type="entry name" value="HEME PEROXIDASE"/>
    <property type="match status" value="1"/>
</dbReference>
<evidence type="ECO:0000313" key="8">
    <source>
        <dbReference type="Proteomes" id="UP001446871"/>
    </source>
</evidence>
<dbReference type="EC" id="1.11.1.-" evidence="5"/>
<keyword evidence="2" id="KW-0479">Metal-binding</keyword>
<proteinExistence type="inferred from homology"/>
<gene>
    <name evidence="7" type="ORF">PG996_001406</name>
</gene>
<evidence type="ECO:0000256" key="4">
    <source>
        <dbReference type="RuleBase" id="RU004241"/>
    </source>
</evidence>
<dbReference type="Pfam" id="PF00141">
    <property type="entry name" value="peroxidase"/>
    <property type="match status" value="1"/>
</dbReference>